<keyword evidence="6" id="KW-1185">Reference proteome</keyword>
<dbReference type="STRING" id="870482.SAMN04487987_107150"/>
<dbReference type="SFLD" id="SFLDG01129">
    <property type="entry name" value="C1.5:_HAD__Beta-PGM__Phosphata"/>
    <property type="match status" value="1"/>
</dbReference>
<gene>
    <name evidence="5" type="ORF">SAMN04487987_107150</name>
</gene>
<evidence type="ECO:0000256" key="3">
    <source>
        <dbReference type="ARBA" id="ARBA00006171"/>
    </source>
</evidence>
<dbReference type="InterPro" id="IPR023198">
    <property type="entry name" value="PGP-like_dom2"/>
</dbReference>
<dbReference type="PROSITE" id="PS01228">
    <property type="entry name" value="COF_1"/>
    <property type="match status" value="1"/>
</dbReference>
<comment type="similarity">
    <text evidence="3">Belongs to the HAD-like hydrolase superfamily. CbbY/CbbZ/Gph/YieH family.</text>
</comment>
<protein>
    <recommendedName>
        <fullName evidence="4">phosphoglycolate phosphatase</fullName>
        <ecNumber evidence="4">3.1.3.18</ecNumber>
    </recommendedName>
</protein>
<dbReference type="PANTHER" id="PTHR43434">
    <property type="entry name" value="PHOSPHOGLYCOLATE PHOSPHATASE"/>
    <property type="match status" value="1"/>
</dbReference>
<accession>A0A1I1QTT8</accession>
<dbReference type="SFLD" id="SFLDS00003">
    <property type="entry name" value="Haloacid_Dehalogenase"/>
    <property type="match status" value="1"/>
</dbReference>
<proteinExistence type="inferred from homology"/>
<evidence type="ECO:0000256" key="1">
    <source>
        <dbReference type="ARBA" id="ARBA00000830"/>
    </source>
</evidence>
<dbReference type="InterPro" id="IPR041492">
    <property type="entry name" value="HAD_2"/>
</dbReference>
<comment type="pathway">
    <text evidence="2">Organic acid metabolism; glycolate biosynthesis; glycolate from 2-phosphoglycolate: step 1/1.</text>
</comment>
<dbReference type="GO" id="GO:0005829">
    <property type="term" value="C:cytosol"/>
    <property type="evidence" value="ECO:0007669"/>
    <property type="project" value="TreeGrafter"/>
</dbReference>
<dbReference type="OrthoDB" id="9807630at2"/>
<sequence>MNYKAVIFDLDGTLVNSIEDIADAMNAVLKSANYPTHSYQEYYSFVGSGIKSLVTKALPNNSCNAQQTEIGFNAMMAIYSNNCINKTKPYDGIIALLEALKARQLKLSILSNKEDTLTKKVALALLPSYFESVDGLTTEAHKKPNPIKALEISKNLGIKPEEIIFVGDSDVDIQTANNANMYAVGVSWGFRKKEELIANGAKLILNHPLELLDIL</sequence>
<reference evidence="6" key="1">
    <citation type="submission" date="2016-10" db="EMBL/GenBank/DDBJ databases">
        <authorList>
            <person name="Varghese N."/>
            <person name="Submissions S."/>
        </authorList>
    </citation>
    <scope>NUCLEOTIDE SEQUENCE [LARGE SCALE GENOMIC DNA]</scope>
    <source>
        <strain evidence="6">DSM 25730</strain>
    </source>
</reference>
<dbReference type="InterPro" id="IPR023214">
    <property type="entry name" value="HAD_sf"/>
</dbReference>
<dbReference type="AlphaFoldDB" id="A0A1I1QTT8"/>
<comment type="catalytic activity">
    <reaction evidence="1">
        <text>2-phosphoglycolate + H2O = glycolate + phosphate</text>
        <dbReference type="Rhea" id="RHEA:14369"/>
        <dbReference type="ChEBI" id="CHEBI:15377"/>
        <dbReference type="ChEBI" id="CHEBI:29805"/>
        <dbReference type="ChEBI" id="CHEBI:43474"/>
        <dbReference type="ChEBI" id="CHEBI:58033"/>
        <dbReference type="EC" id="3.1.3.18"/>
    </reaction>
</comment>
<evidence type="ECO:0000256" key="2">
    <source>
        <dbReference type="ARBA" id="ARBA00004818"/>
    </source>
</evidence>
<organism evidence="5 6">
    <name type="scientific">Algibacter pectinivorans</name>
    <dbReference type="NCBI Taxonomy" id="870482"/>
    <lineage>
        <taxon>Bacteria</taxon>
        <taxon>Pseudomonadati</taxon>
        <taxon>Bacteroidota</taxon>
        <taxon>Flavobacteriia</taxon>
        <taxon>Flavobacteriales</taxon>
        <taxon>Flavobacteriaceae</taxon>
        <taxon>Algibacter</taxon>
    </lineage>
</organism>
<dbReference type="SUPFAM" id="SSF56784">
    <property type="entry name" value="HAD-like"/>
    <property type="match status" value="1"/>
</dbReference>
<evidence type="ECO:0000313" key="5">
    <source>
        <dbReference type="EMBL" id="SFD25407.1"/>
    </source>
</evidence>
<dbReference type="PANTHER" id="PTHR43434:SF1">
    <property type="entry name" value="PHOSPHOGLYCOLATE PHOSPHATASE"/>
    <property type="match status" value="1"/>
</dbReference>
<dbReference type="InterPro" id="IPR036412">
    <property type="entry name" value="HAD-like_sf"/>
</dbReference>
<dbReference type="Pfam" id="PF13419">
    <property type="entry name" value="HAD_2"/>
    <property type="match status" value="1"/>
</dbReference>
<dbReference type="NCBIfam" id="TIGR01549">
    <property type="entry name" value="HAD-SF-IA-v1"/>
    <property type="match status" value="1"/>
</dbReference>
<dbReference type="GO" id="GO:0006281">
    <property type="term" value="P:DNA repair"/>
    <property type="evidence" value="ECO:0007669"/>
    <property type="project" value="TreeGrafter"/>
</dbReference>
<dbReference type="InterPro" id="IPR050155">
    <property type="entry name" value="HAD-like_hydrolase_sf"/>
</dbReference>
<name>A0A1I1QTT8_9FLAO</name>
<dbReference type="EMBL" id="FOMI01000007">
    <property type="protein sequence ID" value="SFD25407.1"/>
    <property type="molecule type" value="Genomic_DNA"/>
</dbReference>
<dbReference type="InterPro" id="IPR006439">
    <property type="entry name" value="HAD-SF_hydro_IA"/>
</dbReference>
<dbReference type="SFLD" id="SFLDG01135">
    <property type="entry name" value="C1.5.6:_HAD__Beta-PGM__Phospha"/>
    <property type="match status" value="1"/>
</dbReference>
<dbReference type="Gene3D" id="1.10.150.240">
    <property type="entry name" value="Putative phosphatase, domain 2"/>
    <property type="match status" value="1"/>
</dbReference>
<dbReference type="RefSeq" id="WP_092852348.1">
    <property type="nucleotide sequence ID" value="NZ_FOMI01000007.1"/>
</dbReference>
<dbReference type="GO" id="GO:0008967">
    <property type="term" value="F:phosphoglycolate phosphatase activity"/>
    <property type="evidence" value="ECO:0007669"/>
    <property type="project" value="UniProtKB-EC"/>
</dbReference>
<dbReference type="EC" id="3.1.3.18" evidence="4"/>
<dbReference type="Proteomes" id="UP000199439">
    <property type="component" value="Unassembled WGS sequence"/>
</dbReference>
<evidence type="ECO:0000256" key="4">
    <source>
        <dbReference type="ARBA" id="ARBA00013078"/>
    </source>
</evidence>
<dbReference type="NCBIfam" id="TIGR01509">
    <property type="entry name" value="HAD-SF-IA-v3"/>
    <property type="match status" value="1"/>
</dbReference>
<dbReference type="Gene3D" id="3.40.50.1000">
    <property type="entry name" value="HAD superfamily/HAD-like"/>
    <property type="match status" value="1"/>
</dbReference>
<evidence type="ECO:0000313" key="6">
    <source>
        <dbReference type="Proteomes" id="UP000199439"/>
    </source>
</evidence>